<organism evidence="4 5">
    <name type="scientific">Aliiglaciecola lipolytica E3</name>
    <dbReference type="NCBI Taxonomy" id="1127673"/>
    <lineage>
        <taxon>Bacteria</taxon>
        <taxon>Pseudomonadati</taxon>
        <taxon>Pseudomonadota</taxon>
        <taxon>Gammaproteobacteria</taxon>
        <taxon>Alteromonadales</taxon>
        <taxon>Alteromonadaceae</taxon>
        <taxon>Aliiglaciecola</taxon>
    </lineage>
</organism>
<evidence type="ECO:0000256" key="1">
    <source>
        <dbReference type="ARBA" id="ARBA00022630"/>
    </source>
</evidence>
<feature type="domain" description="Oxidoreductase FAD/NAD(P)-binding" evidence="3">
    <location>
        <begin position="68"/>
        <end position="171"/>
    </location>
</feature>
<evidence type="ECO:0000259" key="3">
    <source>
        <dbReference type="Pfam" id="PF00175"/>
    </source>
</evidence>
<dbReference type="SUPFAM" id="SSF63380">
    <property type="entry name" value="Riboflavin synthase domain-like"/>
    <property type="match status" value="1"/>
</dbReference>
<proteinExistence type="predicted"/>
<name>K6XXN3_9ALTE</name>
<dbReference type="EMBL" id="BAEN01000070">
    <property type="protein sequence ID" value="GAC16406.1"/>
    <property type="molecule type" value="Genomic_DNA"/>
</dbReference>
<dbReference type="PRINTS" id="PR00410">
    <property type="entry name" value="PHEHYDRXLASE"/>
</dbReference>
<comment type="caution">
    <text evidence="4">The sequence shown here is derived from an EMBL/GenBank/DDBJ whole genome shotgun (WGS) entry which is preliminary data.</text>
</comment>
<dbReference type="InterPro" id="IPR017938">
    <property type="entry name" value="Riboflavin_synthase-like_b-brl"/>
</dbReference>
<keyword evidence="5" id="KW-1185">Reference proteome</keyword>
<evidence type="ECO:0000313" key="5">
    <source>
        <dbReference type="Proteomes" id="UP000006334"/>
    </source>
</evidence>
<dbReference type="PANTHER" id="PTHR43644">
    <property type="entry name" value="NA(+)-TRANSLOCATING NADH-QUINONE REDUCTASE SUBUNIT"/>
    <property type="match status" value="1"/>
</dbReference>
<dbReference type="AlphaFoldDB" id="K6XXN3"/>
<keyword evidence="2" id="KW-0274">FAD</keyword>
<evidence type="ECO:0000313" key="4">
    <source>
        <dbReference type="EMBL" id="GAC16406.1"/>
    </source>
</evidence>
<dbReference type="Pfam" id="PF00175">
    <property type="entry name" value="NAD_binding_1"/>
    <property type="match status" value="1"/>
</dbReference>
<dbReference type="Gene3D" id="3.40.50.80">
    <property type="entry name" value="Nucleotide-binding domain of ferredoxin-NADP reductase (FNR) module"/>
    <property type="match status" value="1"/>
</dbReference>
<dbReference type="NCBIfam" id="NF005963">
    <property type="entry name" value="PRK08051.1"/>
    <property type="match status" value="1"/>
</dbReference>
<dbReference type="CDD" id="cd06189">
    <property type="entry name" value="flavin_oxioreductase"/>
    <property type="match status" value="1"/>
</dbReference>
<protein>
    <submittedName>
        <fullName evidence="4">NAD(P)H-flavin reductase</fullName>
    </submittedName>
</protein>
<gene>
    <name evidence="4" type="primary">fre</name>
    <name evidence="4" type="ORF">GLIP_3795</name>
</gene>
<dbReference type="eggNOG" id="COG0543">
    <property type="taxonomic scope" value="Bacteria"/>
</dbReference>
<dbReference type="Proteomes" id="UP000006334">
    <property type="component" value="Unassembled WGS sequence"/>
</dbReference>
<evidence type="ECO:0000256" key="2">
    <source>
        <dbReference type="ARBA" id="ARBA00022827"/>
    </source>
</evidence>
<dbReference type="PANTHER" id="PTHR43644:SF1">
    <property type="entry name" value="NAD(P)H-FLAVIN REDUCTASE"/>
    <property type="match status" value="1"/>
</dbReference>
<accession>K6XXN3</accession>
<dbReference type="InterPro" id="IPR001433">
    <property type="entry name" value="OxRdtase_FAD/NAD-bd"/>
</dbReference>
<reference evidence="4 5" key="1">
    <citation type="journal article" date="2017" name="Antonie Van Leeuwenhoek">
        <title>Rhizobium rhizosphaerae sp. nov., a novel species isolated from rice rhizosphere.</title>
        <authorList>
            <person name="Zhao J.J."/>
            <person name="Zhang J."/>
            <person name="Zhang R.J."/>
            <person name="Zhang C.W."/>
            <person name="Yin H.Q."/>
            <person name="Zhang X.X."/>
        </authorList>
    </citation>
    <scope>NUCLEOTIDE SEQUENCE [LARGE SCALE GENOMIC DNA]</scope>
    <source>
        <strain evidence="4 5">E3</strain>
    </source>
</reference>
<dbReference type="InterPro" id="IPR039261">
    <property type="entry name" value="FNR_nucleotide-bd"/>
</dbReference>
<dbReference type="SUPFAM" id="SSF52343">
    <property type="entry name" value="Ferredoxin reductase-like, C-terminal NADP-linked domain"/>
    <property type="match status" value="1"/>
</dbReference>
<dbReference type="Gene3D" id="2.40.30.10">
    <property type="entry name" value="Translation factors"/>
    <property type="match status" value="1"/>
</dbReference>
<dbReference type="STRING" id="1127673.GLIP_3795"/>
<keyword evidence="1" id="KW-0285">Flavoprotein</keyword>
<dbReference type="GO" id="GO:0016491">
    <property type="term" value="F:oxidoreductase activity"/>
    <property type="evidence" value="ECO:0007669"/>
    <property type="project" value="InterPro"/>
</dbReference>
<sequence>MGEKDFRPFSIANPPDGSDRIELHIGAGPGNDYAGQVLEKMKRDSEIYVDGGHGEAFLREDNIKPTILLAGGTGFSYTYAILLQRLKIANNQPVFLYWGTRTLTDMYAYEALVELEKQHTNFRFLPVVDVPEHDWIGKSGWVHKAIMADFVSLEPYQVYVAGRFEMAGVAREDFQTKGLLKQNLYGDAYQFI</sequence>